<evidence type="ECO:0000313" key="1">
    <source>
        <dbReference type="EMBL" id="KAJ6382531.1"/>
    </source>
</evidence>
<gene>
    <name evidence="1" type="ORF">OIU77_031056</name>
</gene>
<reference evidence="1" key="2">
    <citation type="journal article" date="2023" name="Int. J. Mol. Sci.">
        <title>De Novo Assembly and Annotation of 11 Diverse Shrub Willow (Salix) Genomes Reveals Novel Gene Organization in Sex-Linked Regions.</title>
        <authorList>
            <person name="Hyden B."/>
            <person name="Feng K."/>
            <person name="Yates T.B."/>
            <person name="Jawdy S."/>
            <person name="Cereghino C."/>
            <person name="Smart L.B."/>
            <person name="Muchero W."/>
        </authorList>
    </citation>
    <scope>NUCLEOTIDE SEQUENCE</scope>
    <source>
        <tissue evidence="1">Shoot tip</tissue>
    </source>
</reference>
<evidence type="ECO:0000313" key="2">
    <source>
        <dbReference type="Proteomes" id="UP001141253"/>
    </source>
</evidence>
<reference evidence="1" key="1">
    <citation type="submission" date="2022-10" db="EMBL/GenBank/DDBJ databases">
        <authorList>
            <person name="Hyden B.L."/>
            <person name="Feng K."/>
            <person name="Yates T."/>
            <person name="Jawdy S."/>
            <person name="Smart L.B."/>
            <person name="Muchero W."/>
        </authorList>
    </citation>
    <scope>NUCLEOTIDE SEQUENCE</scope>
    <source>
        <tissue evidence="1">Shoot tip</tissue>
    </source>
</reference>
<proteinExistence type="predicted"/>
<organism evidence="1 2">
    <name type="scientific">Salix suchowensis</name>
    <dbReference type="NCBI Taxonomy" id="1278906"/>
    <lineage>
        <taxon>Eukaryota</taxon>
        <taxon>Viridiplantae</taxon>
        <taxon>Streptophyta</taxon>
        <taxon>Embryophyta</taxon>
        <taxon>Tracheophyta</taxon>
        <taxon>Spermatophyta</taxon>
        <taxon>Magnoliopsida</taxon>
        <taxon>eudicotyledons</taxon>
        <taxon>Gunneridae</taxon>
        <taxon>Pentapetalae</taxon>
        <taxon>rosids</taxon>
        <taxon>fabids</taxon>
        <taxon>Malpighiales</taxon>
        <taxon>Salicaceae</taxon>
        <taxon>Saliceae</taxon>
        <taxon>Salix</taxon>
    </lineage>
</organism>
<accession>A0ABQ9BFU3</accession>
<comment type="caution">
    <text evidence="1">The sequence shown here is derived from an EMBL/GenBank/DDBJ whole genome shotgun (WGS) entry which is preliminary data.</text>
</comment>
<feature type="non-terminal residue" evidence="1">
    <location>
        <position position="78"/>
    </location>
</feature>
<dbReference type="Proteomes" id="UP001141253">
    <property type="component" value="Chromosome 6"/>
</dbReference>
<name>A0ABQ9BFU3_9ROSI</name>
<sequence length="78" mass="8283">MFHSVSCTTTACTTTACTTLYYQPQHPLVLTHESTHPTSLPYSHVDSDLRVLAAQAEGSVAEPSVAYMGPLPCLDSSG</sequence>
<dbReference type="EMBL" id="JAPFFI010000009">
    <property type="protein sequence ID" value="KAJ6382531.1"/>
    <property type="molecule type" value="Genomic_DNA"/>
</dbReference>
<keyword evidence="2" id="KW-1185">Reference proteome</keyword>
<protein>
    <submittedName>
        <fullName evidence="1">Uncharacterized protein</fullName>
    </submittedName>
</protein>